<dbReference type="EMBL" id="JACIEF010000001">
    <property type="protein sequence ID" value="MBB4107107.1"/>
    <property type="molecule type" value="Genomic_DNA"/>
</dbReference>
<accession>A0A7W6P4L8</accession>
<dbReference type="AlphaFoldDB" id="A0A7W6P4L8"/>
<reference evidence="1 2" key="1">
    <citation type="submission" date="2020-08" db="EMBL/GenBank/DDBJ databases">
        <title>Genomic Encyclopedia of Type Strains, Phase IV (KMG-IV): sequencing the most valuable type-strain genomes for metagenomic binning, comparative biology and taxonomic classification.</title>
        <authorList>
            <person name="Goeker M."/>
        </authorList>
    </citation>
    <scope>NUCLEOTIDE SEQUENCE [LARGE SCALE GENOMIC DNA]</scope>
    <source>
        <strain evidence="1 2">DSM 100774</strain>
    </source>
</reference>
<dbReference type="Proteomes" id="UP000532273">
    <property type="component" value="Unassembled WGS sequence"/>
</dbReference>
<name>A0A7W6P4L8_9SPHI</name>
<gene>
    <name evidence="1" type="ORF">GGQ60_001067</name>
</gene>
<evidence type="ECO:0000313" key="1">
    <source>
        <dbReference type="EMBL" id="MBB4107107.1"/>
    </source>
</evidence>
<comment type="caution">
    <text evidence="1">The sequence shown here is derived from an EMBL/GenBank/DDBJ whole genome shotgun (WGS) entry which is preliminary data.</text>
</comment>
<organism evidence="1 2">
    <name type="scientific">Pedobacter zeae</name>
    <dbReference type="NCBI Taxonomy" id="1737356"/>
    <lineage>
        <taxon>Bacteria</taxon>
        <taxon>Pseudomonadati</taxon>
        <taxon>Bacteroidota</taxon>
        <taxon>Sphingobacteriia</taxon>
        <taxon>Sphingobacteriales</taxon>
        <taxon>Sphingobacteriaceae</taxon>
        <taxon>Pedobacter</taxon>
    </lineage>
</organism>
<proteinExistence type="predicted"/>
<evidence type="ECO:0000313" key="2">
    <source>
        <dbReference type="Proteomes" id="UP000532273"/>
    </source>
</evidence>
<protein>
    <submittedName>
        <fullName evidence="1">Uncharacterized protein</fullName>
    </submittedName>
</protein>
<sequence length="36" mass="4109">MEAKYEYAFIKITCFADMTNGLLKAKKFSGINAENF</sequence>